<dbReference type="EMBL" id="CM004403">
    <property type="protein sequence ID" value="OAY25521.1"/>
    <property type="molecule type" value="Genomic_DNA"/>
</dbReference>
<proteinExistence type="inferred from homology"/>
<dbReference type="InterPro" id="IPR003690">
    <property type="entry name" value="MTERF"/>
</dbReference>
<dbReference type="OMA" id="MLLRYNI"/>
<evidence type="ECO:0000313" key="6">
    <source>
        <dbReference type="Proteomes" id="UP000091857"/>
    </source>
</evidence>
<feature type="region of interest" description="Disordered" evidence="4">
    <location>
        <begin position="657"/>
        <end position="691"/>
    </location>
</feature>
<dbReference type="AlphaFoldDB" id="A0A2C9U6S6"/>
<reference evidence="6" key="1">
    <citation type="journal article" date="2016" name="Nat. Biotechnol.">
        <title>Sequencing wild and cultivated cassava and related species reveals extensive interspecific hybridization and genetic diversity.</title>
        <authorList>
            <person name="Bredeson J.V."/>
            <person name="Lyons J.B."/>
            <person name="Prochnik S.E."/>
            <person name="Wu G.A."/>
            <person name="Ha C.M."/>
            <person name="Edsinger-Gonzales E."/>
            <person name="Grimwood J."/>
            <person name="Schmutz J."/>
            <person name="Rabbi I.Y."/>
            <person name="Egesi C."/>
            <person name="Nauluvula P."/>
            <person name="Lebot V."/>
            <person name="Ndunguru J."/>
            <person name="Mkamilo G."/>
            <person name="Bart R.S."/>
            <person name="Setter T.L."/>
            <person name="Gleadow R.M."/>
            <person name="Kulakow P."/>
            <person name="Ferguson M.E."/>
            <person name="Rounsley S."/>
            <person name="Rokhsar D.S."/>
        </authorList>
    </citation>
    <scope>NUCLEOTIDE SEQUENCE [LARGE SCALE GENOMIC DNA]</scope>
    <source>
        <strain evidence="6">cv. AM560-2</strain>
    </source>
</reference>
<keyword evidence="2" id="KW-0804">Transcription</keyword>
<dbReference type="PANTHER" id="PTHR13068:SF98">
    <property type="entry name" value="TRANSCRIPTION TERMINATION FACTOR MTERF2, CHLOROPLASTIC"/>
    <property type="match status" value="1"/>
</dbReference>
<evidence type="ECO:0000256" key="2">
    <source>
        <dbReference type="ARBA" id="ARBA00022472"/>
    </source>
</evidence>
<evidence type="ECO:0000313" key="5">
    <source>
        <dbReference type="EMBL" id="OAY25521.1"/>
    </source>
</evidence>
<accession>A0A2C9U6S6</accession>
<organism evidence="5 6">
    <name type="scientific">Manihot esculenta</name>
    <name type="common">Cassava</name>
    <name type="synonym">Jatropha manihot</name>
    <dbReference type="NCBI Taxonomy" id="3983"/>
    <lineage>
        <taxon>Eukaryota</taxon>
        <taxon>Viridiplantae</taxon>
        <taxon>Streptophyta</taxon>
        <taxon>Embryophyta</taxon>
        <taxon>Tracheophyta</taxon>
        <taxon>Spermatophyta</taxon>
        <taxon>Magnoliopsida</taxon>
        <taxon>eudicotyledons</taxon>
        <taxon>Gunneridae</taxon>
        <taxon>Pentapetalae</taxon>
        <taxon>rosids</taxon>
        <taxon>fabids</taxon>
        <taxon>Malpighiales</taxon>
        <taxon>Euphorbiaceae</taxon>
        <taxon>Crotonoideae</taxon>
        <taxon>Manihoteae</taxon>
        <taxon>Manihot</taxon>
    </lineage>
</organism>
<dbReference type="Pfam" id="PF02536">
    <property type="entry name" value="mTERF"/>
    <property type="match status" value="1"/>
</dbReference>
<dbReference type="GO" id="GO:0006353">
    <property type="term" value="P:DNA-templated transcription termination"/>
    <property type="evidence" value="ECO:0007669"/>
    <property type="project" value="UniProtKB-KW"/>
</dbReference>
<evidence type="ECO:0000256" key="3">
    <source>
        <dbReference type="ARBA" id="ARBA00022946"/>
    </source>
</evidence>
<evidence type="ECO:0000256" key="1">
    <source>
        <dbReference type="ARBA" id="ARBA00007692"/>
    </source>
</evidence>
<comment type="similarity">
    <text evidence="1">Belongs to the mTERF family.</text>
</comment>
<name>A0A2C9U6S6_MANES</name>
<dbReference type="Proteomes" id="UP000091857">
    <property type="component" value="Chromosome 17"/>
</dbReference>
<feature type="compositionally biased region" description="Acidic residues" evidence="4">
    <location>
        <begin position="675"/>
        <end position="685"/>
    </location>
</feature>
<evidence type="ECO:0008006" key="7">
    <source>
        <dbReference type="Google" id="ProtNLM"/>
    </source>
</evidence>
<keyword evidence="2" id="KW-0806">Transcription termination</keyword>
<feature type="region of interest" description="Disordered" evidence="4">
    <location>
        <begin position="47"/>
        <end position="74"/>
    </location>
</feature>
<keyword evidence="6" id="KW-1185">Reference proteome</keyword>
<gene>
    <name evidence="5" type="ORF">MANES_17G101300v8</name>
</gene>
<dbReference type="Gramene" id="Manes.17G101300.1.v8.1">
    <property type="protein sequence ID" value="Manes.17G101300.1.v8.1.CDS"/>
    <property type="gene ID" value="Manes.17G101300.v8.1"/>
</dbReference>
<dbReference type="OrthoDB" id="637682at2759"/>
<keyword evidence="2" id="KW-0805">Transcription regulation</keyword>
<dbReference type="STRING" id="3983.A0A2C9U6S6"/>
<dbReference type="FunFam" id="1.25.70.10:FF:000009">
    <property type="entry name" value="BnaA09g42960D protein"/>
    <property type="match status" value="1"/>
</dbReference>
<keyword evidence="3" id="KW-0809">Transit peptide</keyword>
<comment type="caution">
    <text evidence="5">The sequence shown here is derived from an EMBL/GenBank/DDBJ whole genome shotgun (WGS) entry which is preliminary data.</text>
</comment>
<evidence type="ECO:0000256" key="4">
    <source>
        <dbReference type="SAM" id="MobiDB-lite"/>
    </source>
</evidence>
<dbReference type="InterPro" id="IPR038538">
    <property type="entry name" value="MTERF_sf"/>
</dbReference>
<dbReference type="GO" id="GO:0003676">
    <property type="term" value="F:nucleic acid binding"/>
    <property type="evidence" value="ECO:0007669"/>
    <property type="project" value="InterPro"/>
</dbReference>
<dbReference type="Gene3D" id="1.25.70.10">
    <property type="entry name" value="Transcription termination factor 3, mitochondrial"/>
    <property type="match status" value="1"/>
</dbReference>
<dbReference type="GO" id="GO:0009507">
    <property type="term" value="C:chloroplast"/>
    <property type="evidence" value="ECO:0000318"/>
    <property type="project" value="GO_Central"/>
</dbReference>
<dbReference type="PANTHER" id="PTHR13068">
    <property type="entry name" value="CGI-12 PROTEIN-RELATED"/>
    <property type="match status" value="1"/>
</dbReference>
<sequence>MMPCSQHHPSFHPNLRLCHRHNHRMNFISSTGLHTSSCYTITISSSLHHQHHQPPQSQATTSTSSPTNEPILRTHNSKSSIPLLHHLKQRSQLQNAIQEEKLQDAISPEEKVKLLEMTLVTKKRIPQFPGSIFPQLPTETNSPLQTLFQKGSEESEYNNGREDEMIMKALEIRRKVTAEIFKEAMRRKGKFGITYSTNLVNRLSDFIDFIMIEAAKLKRLPEFESSSFNVRAKTAIEDLNVVPLIRWLKHNGLPYPKIAKLICLSRGNLESITRLAEWLKSIHVKGEFIGVVLTKAGDNILEHSIKELDETVEYLESNGVRRDWMGYIMTRCPQLLSYSMEEVRTRVQFYLDLGMNEKDFGTMVFDYPRVLGYFTLEEMNQKVNYLKEFGLSTEDVGKLLAFKPQLMACSIEERWKPLVKYLYYLGISRDGMRRMLTIKPIVFCIDLEETIVPKVRFFKDIGVRDDAIGKMLVKFPPLLTYSLYKKIRPVVIFLMTKAGVSERNIGKVIALGPELLGCSIAHKLDTSVKYLLSLGIRHNQLGEMIADFPMLLRYNIDLLRPKYRYLRRTMVRPLQDLIEFPRFFSYSLDERIIPRHKVLLENRINFKLRYMLATSDEEFQNLVENAVERRRRFESGVMNVTLSKSLVADNSSEERKAFEHGEMVDVQTNSQVTDDPSDPSDEEEISYFSDT</sequence>
<dbReference type="SMART" id="SM00733">
    <property type="entry name" value="Mterf"/>
    <property type="match status" value="9"/>
</dbReference>
<protein>
    <recommendedName>
        <fullName evidence="7">Transcription termination factor MTERF2, chloroplastic</fullName>
    </recommendedName>
</protein>
<feature type="compositionally biased region" description="Low complexity" evidence="4">
    <location>
        <begin position="47"/>
        <end position="67"/>
    </location>
</feature>